<dbReference type="EMBL" id="CBXF010000102">
    <property type="protein sequence ID" value="CDL84235.1"/>
    <property type="molecule type" value="Genomic_DNA"/>
</dbReference>
<comment type="caution">
    <text evidence="1">The sequence shown here is derived from an EMBL/GenBank/DDBJ whole genome shotgun (WGS) entry which is preliminary data.</text>
</comment>
<proteinExistence type="predicted"/>
<gene>
    <name evidence="1" type="ORF">XSR1_420002</name>
</gene>
<organism evidence="1 2">
    <name type="scientific">Xenorhabdus szentirmaii DSM 16338</name>
    <dbReference type="NCBI Taxonomy" id="1427518"/>
    <lineage>
        <taxon>Bacteria</taxon>
        <taxon>Pseudomonadati</taxon>
        <taxon>Pseudomonadota</taxon>
        <taxon>Gammaproteobacteria</taxon>
        <taxon>Enterobacterales</taxon>
        <taxon>Morganellaceae</taxon>
        <taxon>Xenorhabdus</taxon>
    </lineage>
</organism>
<dbReference type="AlphaFoldDB" id="W1J459"/>
<evidence type="ECO:0000313" key="1">
    <source>
        <dbReference type="EMBL" id="CDL84235.1"/>
    </source>
</evidence>
<dbReference type="Proteomes" id="UP000019202">
    <property type="component" value="Unassembled WGS sequence"/>
</dbReference>
<evidence type="ECO:0000313" key="2">
    <source>
        <dbReference type="Proteomes" id="UP000019202"/>
    </source>
</evidence>
<sequence length="38" mass="4526">MKGFNYIYCEIICVSHNLINLYAVRIKEKKGIKFVYTL</sequence>
<protein>
    <submittedName>
        <fullName evidence="1">Uncharacterized protein</fullName>
    </submittedName>
</protein>
<keyword evidence="2" id="KW-1185">Reference proteome</keyword>
<name>W1J459_9GAMM</name>
<reference evidence="1" key="1">
    <citation type="submission" date="2013-11" db="EMBL/GenBank/DDBJ databases">
        <title>Draft genome sequence and annotation of the entomopathogenic bacteria, Xenorhabdus cabanillasi strain JM26 and Xenorhabdus szentirmai strain DSM 16338.</title>
        <authorList>
            <person name="Gualtieri M."/>
            <person name="Ogier J.C."/>
            <person name="Pages S."/>
            <person name="Givaudan A."/>
            <person name="Gaudriault S."/>
        </authorList>
    </citation>
    <scope>NUCLEOTIDE SEQUENCE [LARGE SCALE GENOMIC DNA]</scope>
    <source>
        <strain evidence="1">DSM 16338</strain>
    </source>
</reference>
<accession>W1J459</accession>